<organism evidence="1 2">
    <name type="scientific">Spirosoma aureum</name>
    <dbReference type="NCBI Taxonomy" id="2692134"/>
    <lineage>
        <taxon>Bacteria</taxon>
        <taxon>Pseudomonadati</taxon>
        <taxon>Bacteroidota</taxon>
        <taxon>Cytophagia</taxon>
        <taxon>Cytophagales</taxon>
        <taxon>Cytophagaceae</taxon>
        <taxon>Spirosoma</taxon>
    </lineage>
</organism>
<dbReference type="RefSeq" id="WP_167211460.1">
    <property type="nucleotide sequence ID" value="NZ_CP050063.1"/>
</dbReference>
<protein>
    <submittedName>
        <fullName evidence="1">Uncharacterized protein</fullName>
    </submittedName>
</protein>
<dbReference type="Proteomes" id="UP000501802">
    <property type="component" value="Chromosome"/>
</dbReference>
<evidence type="ECO:0000313" key="1">
    <source>
        <dbReference type="EMBL" id="QIP14758.1"/>
    </source>
</evidence>
<dbReference type="AlphaFoldDB" id="A0A6G9AQV7"/>
<dbReference type="EMBL" id="CP050063">
    <property type="protein sequence ID" value="QIP14758.1"/>
    <property type="molecule type" value="Genomic_DNA"/>
</dbReference>
<name>A0A6G9AQV7_9BACT</name>
<reference evidence="1 2" key="1">
    <citation type="submission" date="2020-03" db="EMBL/GenBank/DDBJ databases">
        <authorList>
            <person name="Kim M.K."/>
        </authorList>
    </citation>
    <scope>NUCLEOTIDE SEQUENCE [LARGE SCALE GENOMIC DNA]</scope>
    <source>
        <strain evidence="1 2">BT328</strain>
    </source>
</reference>
<gene>
    <name evidence="1" type="ORF">G8759_20115</name>
</gene>
<accession>A0A6G9AQV7</accession>
<proteinExistence type="predicted"/>
<dbReference type="KEGG" id="spib:G8759_20115"/>
<sequence>MTGLDTSNLDINQRINLRGLVQAWLAISEERFQEDLDKKLYNKPRSRKRKKLYRTGNLRNNWRKSINGSGDDVRSAQLSFLLYGRFVDMGVGPGLNYALAKYQGVRKNGEKPSRRPVRWYSKRKGYETHRLRELLVKYHIDIPLEMLENALTTKVELTA</sequence>
<keyword evidence="2" id="KW-1185">Reference proteome</keyword>
<evidence type="ECO:0000313" key="2">
    <source>
        <dbReference type="Proteomes" id="UP000501802"/>
    </source>
</evidence>